<feature type="compositionally biased region" description="Basic residues" evidence="1">
    <location>
        <begin position="198"/>
        <end position="214"/>
    </location>
</feature>
<keyword evidence="5" id="KW-1185">Reference proteome</keyword>
<dbReference type="InterPro" id="IPR055367">
    <property type="entry name" value="WH4_Lhr"/>
</dbReference>
<name>A0A2W2BXD0_9ACTN</name>
<feature type="non-terminal residue" evidence="4">
    <location>
        <position position="1"/>
    </location>
</feature>
<comment type="caution">
    <text evidence="4">The sequence shown here is derived from an EMBL/GenBank/DDBJ whole genome shotgun (WGS) entry which is preliminary data.</text>
</comment>
<dbReference type="GO" id="GO:0004386">
    <property type="term" value="F:helicase activity"/>
    <property type="evidence" value="ECO:0007669"/>
    <property type="project" value="UniProtKB-KW"/>
</dbReference>
<dbReference type="Proteomes" id="UP000248764">
    <property type="component" value="Unassembled WGS sequence"/>
</dbReference>
<feature type="domain" description="Large helicase-related protein winged-helix" evidence="2">
    <location>
        <begin position="240"/>
        <end position="322"/>
    </location>
</feature>
<sequence length="449" mass="47079">EWCDAEVLRLLRRRSLAALRKEAEPVDAATLGRFLPAWQSVGSALRGADGVLRVVEQLGGAAVPASALESLVLPARVAAYSPAWLDELTAAGEVVWSGHGTLPGSDGWVSLHLADAAHLTLPDVDLADAEGPLHAAVLSTLDGGGAYFFRQLSDAVSVLVETPPEDATLTAALWDLVWAGLVTNDTLAPLRSLLTGRPTHRSRQSARPRSRYARGRPAMPSRTGPPAAAGRWSLLPDRDTDTTRRAHAAAEGLLDRHGIVTRGAVQAERLPGGFAAAYRVLSAFEDTGRARRGYFIAGLGAAQFGTPGAVDRLRTFAQVDEARPASALVLAATDPANPYGAALPWPERGGAGAAAGHRPGRKAGALVVLIDGDLALYVERGGRTLLSWTDDADRLRAAADALALSVREGALGALRVERADGEQVTTTPLGEALTAAGFHVTPRGLRLRS</sequence>
<dbReference type="EMBL" id="POTW01000078">
    <property type="protein sequence ID" value="PZF80729.1"/>
    <property type="molecule type" value="Genomic_DNA"/>
</dbReference>
<organism evidence="4 5">
    <name type="scientific">Jiangella anatolica</name>
    <dbReference type="NCBI Taxonomy" id="2670374"/>
    <lineage>
        <taxon>Bacteria</taxon>
        <taxon>Bacillati</taxon>
        <taxon>Actinomycetota</taxon>
        <taxon>Actinomycetes</taxon>
        <taxon>Jiangellales</taxon>
        <taxon>Jiangellaceae</taxon>
        <taxon>Jiangella</taxon>
    </lineage>
</organism>
<dbReference type="InterPro" id="IPR055368">
    <property type="entry name" value="WH3_Lhr"/>
</dbReference>
<keyword evidence="4" id="KW-0547">Nucleotide-binding</keyword>
<keyword evidence="4" id="KW-0067">ATP-binding</keyword>
<dbReference type="AlphaFoldDB" id="A0A2W2BXD0"/>
<feature type="domain" description="Large helicase-related protein winged-helix" evidence="3">
    <location>
        <begin position="26"/>
        <end position="114"/>
    </location>
</feature>
<reference evidence="4 5" key="1">
    <citation type="submission" date="2018-01" db="EMBL/GenBank/DDBJ databases">
        <title>Draft genome sequence of Jiangella sp. GTF31.</title>
        <authorList>
            <person name="Sahin N."/>
            <person name="Ay H."/>
            <person name="Saygin H."/>
        </authorList>
    </citation>
    <scope>NUCLEOTIDE SEQUENCE [LARGE SCALE GENOMIC DNA]</scope>
    <source>
        <strain evidence="4 5">GTF31</strain>
    </source>
</reference>
<evidence type="ECO:0000256" key="1">
    <source>
        <dbReference type="SAM" id="MobiDB-lite"/>
    </source>
</evidence>
<gene>
    <name evidence="4" type="ORF">C1I92_24725</name>
</gene>
<keyword evidence="4" id="KW-0378">Hydrolase</keyword>
<keyword evidence="4" id="KW-0347">Helicase</keyword>
<protein>
    <submittedName>
        <fullName evidence="4">DEAD/DEAH box helicase</fullName>
    </submittedName>
</protein>
<feature type="region of interest" description="Disordered" evidence="1">
    <location>
        <begin position="193"/>
        <end position="241"/>
    </location>
</feature>
<evidence type="ECO:0000313" key="5">
    <source>
        <dbReference type="Proteomes" id="UP000248764"/>
    </source>
</evidence>
<dbReference type="Pfam" id="PF23234">
    <property type="entry name" value="WHD_4th_Lhr"/>
    <property type="match status" value="1"/>
</dbReference>
<accession>A0A2W2BXD0</accession>
<proteinExistence type="predicted"/>
<dbReference type="Pfam" id="PF23235">
    <property type="entry name" value="WHD_3rd_Lhr"/>
    <property type="match status" value="1"/>
</dbReference>
<evidence type="ECO:0000259" key="2">
    <source>
        <dbReference type="Pfam" id="PF23234"/>
    </source>
</evidence>
<evidence type="ECO:0000259" key="3">
    <source>
        <dbReference type="Pfam" id="PF23235"/>
    </source>
</evidence>
<evidence type="ECO:0000313" key="4">
    <source>
        <dbReference type="EMBL" id="PZF80729.1"/>
    </source>
</evidence>